<dbReference type="AlphaFoldDB" id="A0A848QNR5"/>
<comment type="caution">
    <text evidence="3">The sequence shown here is derived from an EMBL/GenBank/DDBJ whole genome shotgun (WGS) entry which is preliminary data.</text>
</comment>
<evidence type="ECO:0000256" key="1">
    <source>
        <dbReference type="SAM" id="MobiDB-lite"/>
    </source>
</evidence>
<evidence type="ECO:0000313" key="4">
    <source>
        <dbReference type="Proteomes" id="UP000561181"/>
    </source>
</evidence>
<accession>A0A848QNR5</accession>
<protein>
    <submittedName>
        <fullName evidence="3">ThuA domain-containing protein</fullName>
    </submittedName>
</protein>
<dbReference type="Proteomes" id="UP000561181">
    <property type="component" value="Unassembled WGS sequence"/>
</dbReference>
<name>A0A848QNR5_9SPHN</name>
<reference evidence="3 4" key="1">
    <citation type="submission" date="2020-04" db="EMBL/GenBank/DDBJ databases">
        <authorList>
            <person name="Liu A."/>
        </authorList>
    </citation>
    <scope>NUCLEOTIDE SEQUENCE [LARGE SCALE GENOMIC DNA]</scope>
    <source>
        <strain evidence="3 4">RZ02</strain>
    </source>
</reference>
<dbReference type="SUPFAM" id="SSF52317">
    <property type="entry name" value="Class I glutamine amidotransferase-like"/>
    <property type="match status" value="1"/>
</dbReference>
<evidence type="ECO:0000259" key="2">
    <source>
        <dbReference type="Pfam" id="PF06283"/>
    </source>
</evidence>
<proteinExistence type="predicted"/>
<keyword evidence="4" id="KW-1185">Reference proteome</keyword>
<organism evidence="3 4">
    <name type="scientific">Pontixanthobacter rizhaonensis</name>
    <dbReference type="NCBI Taxonomy" id="2730337"/>
    <lineage>
        <taxon>Bacteria</taxon>
        <taxon>Pseudomonadati</taxon>
        <taxon>Pseudomonadota</taxon>
        <taxon>Alphaproteobacteria</taxon>
        <taxon>Sphingomonadales</taxon>
        <taxon>Erythrobacteraceae</taxon>
        <taxon>Pontixanthobacter</taxon>
    </lineage>
</organism>
<dbReference type="EMBL" id="JABCRE010000002">
    <property type="protein sequence ID" value="NMW31196.1"/>
    <property type="molecule type" value="Genomic_DNA"/>
</dbReference>
<sequence>MNPASLASETAPHPPHDTVRPALNQYMAEPAILVFSKTRSYRHDKGIAGADRYFAELADDLNMGFFTTSNAAIFNDEQLARFDLVIFNNMSGDALSKEQQEAFETWFAKGNALVALHSAGDASHSSWKWFDREVIGPEFIGHPADPQFQSAKLVSLAEQHPIMRGLPSHWIQTDEWYSFEDMEYLAGSVPLIGLDEASYSPENLVYGDREDLRMGDKPADHPIAWARCMGDARAVYSAAGHSYQPYDTPNYGRFLNNAASWVLNKNRDRIGCAPSR</sequence>
<feature type="region of interest" description="Disordered" evidence="1">
    <location>
        <begin position="1"/>
        <end position="20"/>
    </location>
</feature>
<dbReference type="InterPro" id="IPR029062">
    <property type="entry name" value="Class_I_gatase-like"/>
</dbReference>
<gene>
    <name evidence="3" type="ORF">HKD42_03895</name>
</gene>
<dbReference type="PANTHER" id="PTHR40469:SF2">
    <property type="entry name" value="GALACTOSE-BINDING DOMAIN-LIKE SUPERFAMILY PROTEIN"/>
    <property type="match status" value="1"/>
</dbReference>
<dbReference type="Gene3D" id="3.40.50.880">
    <property type="match status" value="1"/>
</dbReference>
<dbReference type="InterPro" id="IPR029010">
    <property type="entry name" value="ThuA-like"/>
</dbReference>
<dbReference type="RefSeq" id="WP_170010473.1">
    <property type="nucleotide sequence ID" value="NZ_JABCRE010000002.1"/>
</dbReference>
<feature type="domain" description="ThuA-like" evidence="2">
    <location>
        <begin position="32"/>
        <end position="262"/>
    </location>
</feature>
<dbReference type="PANTHER" id="PTHR40469">
    <property type="entry name" value="SECRETED GLYCOSYL HYDROLASE"/>
    <property type="match status" value="1"/>
</dbReference>
<evidence type="ECO:0000313" key="3">
    <source>
        <dbReference type="EMBL" id="NMW31196.1"/>
    </source>
</evidence>
<dbReference type="Pfam" id="PF06283">
    <property type="entry name" value="ThuA"/>
    <property type="match status" value="1"/>
</dbReference>